<keyword evidence="3" id="KW-1185">Reference proteome</keyword>
<evidence type="ECO:0000313" key="3">
    <source>
        <dbReference type="Proteomes" id="UP000191500"/>
    </source>
</evidence>
<proteinExistence type="predicted"/>
<dbReference type="STRING" id="36646.A0A1V6UHP1"/>
<dbReference type="EMBL" id="MDDG01000009">
    <property type="protein sequence ID" value="OQE37948.1"/>
    <property type="molecule type" value="Genomic_DNA"/>
</dbReference>
<evidence type="ECO:0000313" key="2">
    <source>
        <dbReference type="EMBL" id="OQE37948.1"/>
    </source>
</evidence>
<accession>A0A1V6UHP1</accession>
<dbReference type="AlphaFoldDB" id="A0A1V6UHP1"/>
<feature type="compositionally biased region" description="Polar residues" evidence="1">
    <location>
        <begin position="208"/>
        <end position="217"/>
    </location>
</feature>
<comment type="caution">
    <text evidence="2">The sequence shown here is derived from an EMBL/GenBank/DDBJ whole genome shotgun (WGS) entry which is preliminary data.</text>
</comment>
<feature type="compositionally biased region" description="Basic residues" evidence="1">
    <location>
        <begin position="301"/>
        <end position="320"/>
    </location>
</feature>
<feature type="compositionally biased region" description="Basic and acidic residues" evidence="1">
    <location>
        <begin position="265"/>
        <end position="277"/>
    </location>
</feature>
<gene>
    <name evidence="2" type="ORF">PENCOP_c009G04454</name>
</gene>
<name>A0A1V6UHP1_9EURO</name>
<evidence type="ECO:0000256" key="1">
    <source>
        <dbReference type="SAM" id="MobiDB-lite"/>
    </source>
</evidence>
<protein>
    <submittedName>
        <fullName evidence="2">Uncharacterized protein</fullName>
    </submittedName>
</protein>
<organism evidence="2 3">
    <name type="scientific">Penicillium coprophilum</name>
    <dbReference type="NCBI Taxonomy" id="36646"/>
    <lineage>
        <taxon>Eukaryota</taxon>
        <taxon>Fungi</taxon>
        <taxon>Dikarya</taxon>
        <taxon>Ascomycota</taxon>
        <taxon>Pezizomycotina</taxon>
        <taxon>Eurotiomycetes</taxon>
        <taxon>Eurotiomycetidae</taxon>
        <taxon>Eurotiales</taxon>
        <taxon>Aspergillaceae</taxon>
        <taxon>Penicillium</taxon>
    </lineage>
</organism>
<feature type="region of interest" description="Disordered" evidence="1">
    <location>
        <begin position="193"/>
        <end position="342"/>
    </location>
</feature>
<dbReference type="Proteomes" id="UP000191500">
    <property type="component" value="Unassembled WGS sequence"/>
</dbReference>
<reference evidence="3" key="1">
    <citation type="journal article" date="2017" name="Nat. Microbiol.">
        <title>Global analysis of biosynthetic gene clusters reveals vast potential of secondary metabolite production in Penicillium species.</title>
        <authorList>
            <person name="Nielsen J.C."/>
            <person name="Grijseels S."/>
            <person name="Prigent S."/>
            <person name="Ji B."/>
            <person name="Dainat J."/>
            <person name="Nielsen K.F."/>
            <person name="Frisvad J.C."/>
            <person name="Workman M."/>
            <person name="Nielsen J."/>
        </authorList>
    </citation>
    <scope>NUCLEOTIDE SEQUENCE [LARGE SCALE GENOMIC DNA]</scope>
    <source>
        <strain evidence="3">IBT 31321</strain>
    </source>
</reference>
<feature type="compositionally biased region" description="Basic and acidic residues" evidence="1">
    <location>
        <begin position="239"/>
        <end position="258"/>
    </location>
</feature>
<sequence>MPVKFNGRGNNHIQLNRRMPQEWQLSGCFDKSFGRYHIVRSEYNAQEDWYCKHRYHSYPGAESYHYVNLTGWYYSLNPDGSEEKLHLKQKKAEYRLPNGFFWEDWSDKIPWDNLSAIPDRCTEKISRPPAWFWTELERREWERVSAERTERQYEEWYGNDVLSQGYSDSDWDQHGEWDMPIVGEDVTFNSVSETSVKSEGDTYGGGSSIDQTSQGEQPENKVLTNKRKSTAAKCTGYKSEPHQWKTARAEKEPKERNTQKRRKKAEGTQTEKQENPLDRMQAQKRKLDEPEFQENAEGMKLRNKKHKKQRILEVKHKKPGWRNPSDVPNRKRKANDEDEVAMTPIAVKKKRRHMIPESSVASGAGSC</sequence>